<protein>
    <submittedName>
        <fullName evidence="2">Uncharacterized protein</fullName>
    </submittedName>
</protein>
<evidence type="ECO:0000256" key="1">
    <source>
        <dbReference type="SAM" id="MobiDB-lite"/>
    </source>
</evidence>
<dbReference type="InterPro" id="IPR042567">
    <property type="entry name" value="SPIN/Ssty_sf"/>
</dbReference>
<dbReference type="EMBL" id="OZ035842">
    <property type="protein sequence ID" value="CAL1595825.1"/>
    <property type="molecule type" value="Genomic_DNA"/>
</dbReference>
<dbReference type="AlphaFoldDB" id="A0AAV2L3Y4"/>
<accession>A0AAV2L3Y4</accession>
<feature type="region of interest" description="Disordered" evidence="1">
    <location>
        <begin position="105"/>
        <end position="126"/>
    </location>
</feature>
<proteinExistence type="predicted"/>
<dbReference type="InterPro" id="IPR037656">
    <property type="entry name" value="DUF5525"/>
</dbReference>
<keyword evidence="3" id="KW-1185">Reference proteome</keyword>
<sequence>MFLDCSSDEEEPNCAKADSILELNCQSGVTDGADKSWMCPLASEELPADATEGISTTQHSLEPSVARQFQEKPEKQSGVILKLRRMFDRERMSYKPILESEKLHLDASQSETESTPEARRKRERTPKVAKWKRLSFSNSLRPLNVYTKRKMQSLLTIKYCPYLSACHSADYRRRWVLRSAVQRARRAMKIFYPDLVGKRIQHLYEEVDKSEVWYRGEVLQVHKAHPDPLKTVFEVRYDSEPEWKYYLELLTDYKKGWLKIEDEAVLMPKHVKGIE</sequence>
<dbReference type="Proteomes" id="UP001497482">
    <property type="component" value="Chromosome 20"/>
</dbReference>
<evidence type="ECO:0000313" key="3">
    <source>
        <dbReference type="Proteomes" id="UP001497482"/>
    </source>
</evidence>
<dbReference type="Gene3D" id="2.80.10.70">
    <property type="entry name" value="Spindlin/Ssty"/>
    <property type="match status" value="1"/>
</dbReference>
<name>A0AAV2L3Y4_KNICA</name>
<evidence type="ECO:0000313" key="2">
    <source>
        <dbReference type="EMBL" id="CAL1595825.1"/>
    </source>
</evidence>
<dbReference type="PANTHER" id="PTHR28422">
    <property type="entry name" value="SIMILAR TO HUMAN CHROMOSOME 15 OPEN READING FRAME 39"/>
    <property type="match status" value="1"/>
</dbReference>
<dbReference type="PANTHER" id="PTHR28422:SF1">
    <property type="entry name" value="SIMILAR TO HUMAN CHROMOSOME 15 OPEN READING FRAME 39"/>
    <property type="match status" value="1"/>
</dbReference>
<gene>
    <name evidence="2" type="ORF">KC01_LOCUS24557</name>
</gene>
<reference evidence="2 3" key="1">
    <citation type="submission" date="2024-04" db="EMBL/GenBank/DDBJ databases">
        <authorList>
            <person name="Waldvogel A.-M."/>
            <person name="Schoenle A."/>
        </authorList>
    </citation>
    <scope>NUCLEOTIDE SEQUENCE [LARGE SCALE GENOMIC DNA]</scope>
</reference>
<organism evidence="2 3">
    <name type="scientific">Knipowitschia caucasica</name>
    <name type="common">Caucasian dwarf goby</name>
    <name type="synonym">Pomatoschistus caucasicus</name>
    <dbReference type="NCBI Taxonomy" id="637954"/>
    <lineage>
        <taxon>Eukaryota</taxon>
        <taxon>Metazoa</taxon>
        <taxon>Chordata</taxon>
        <taxon>Craniata</taxon>
        <taxon>Vertebrata</taxon>
        <taxon>Euteleostomi</taxon>
        <taxon>Actinopterygii</taxon>
        <taxon>Neopterygii</taxon>
        <taxon>Teleostei</taxon>
        <taxon>Neoteleostei</taxon>
        <taxon>Acanthomorphata</taxon>
        <taxon>Gobiaria</taxon>
        <taxon>Gobiiformes</taxon>
        <taxon>Gobioidei</taxon>
        <taxon>Gobiidae</taxon>
        <taxon>Gobiinae</taxon>
        <taxon>Knipowitschia</taxon>
    </lineage>
</organism>